<dbReference type="Gene3D" id="2.40.70.10">
    <property type="entry name" value="Acid Proteases"/>
    <property type="match status" value="2"/>
</dbReference>
<feature type="signal peptide" evidence="7">
    <location>
        <begin position="1"/>
        <end position="20"/>
    </location>
</feature>
<dbReference type="PANTHER" id="PTHR47967:SF84">
    <property type="entry name" value="OS05G0596000 PROTEIN"/>
    <property type="match status" value="1"/>
</dbReference>
<dbReference type="PROSITE" id="PS51767">
    <property type="entry name" value="PEPTIDASE_A1"/>
    <property type="match status" value="1"/>
</dbReference>
<reference evidence="9" key="2">
    <citation type="submission" date="2020-10" db="EMBL/GenBank/DDBJ databases">
        <authorList>
            <person name="Cooper E.A."/>
            <person name="Brenton Z.W."/>
            <person name="Flinn B.S."/>
            <person name="Jenkins J."/>
            <person name="Shu S."/>
            <person name="Flowers D."/>
            <person name="Luo F."/>
            <person name="Wang Y."/>
            <person name="Xia P."/>
            <person name="Barry K."/>
            <person name="Daum C."/>
            <person name="Lipzen A."/>
            <person name="Yoshinaga Y."/>
            <person name="Schmutz J."/>
            <person name="Saski C."/>
            <person name="Vermerris W."/>
            <person name="Kresovich S."/>
        </authorList>
    </citation>
    <scope>NUCLEOTIDE SEQUENCE</scope>
</reference>
<evidence type="ECO:0000256" key="5">
    <source>
        <dbReference type="ARBA" id="ARBA00023180"/>
    </source>
</evidence>
<accession>A0A921QCM4</accession>
<evidence type="ECO:0000259" key="8">
    <source>
        <dbReference type="PROSITE" id="PS51767"/>
    </source>
</evidence>
<evidence type="ECO:0000256" key="1">
    <source>
        <dbReference type="ARBA" id="ARBA00007447"/>
    </source>
</evidence>
<sequence>MPGRSVVSVLLLVVLHGLLCLQLVALPEMEMEDGRVMEEGSCMHFSVSPPPAPPEDAEERREYFRAMAAKDLFRHEQLIAMMGSGDDRRRNGSSSSSRRRQAKEESSSSSSSKVPKLMSTTSTFELPMRSALNTAHVGMYLVSVRFGTPALPYNLVLDTANDLTWINCRLRRRKGKHYGRQSSKTMSVGGDDDVVAALAKKEARKNWYRPAKSSSWRRIRCSEQQCAHLPYNTCQSPSKLESCSYYQKTQDGTVTIGIYGNEKATVTVSDGRMAKLPGLVLGCSVLEAGASVDAHDGVLSLGNGHMSFAIHAVLRFGGRFSFCLLSANSSRDASSYLTFGPNPAVMGPGTMETEILYNVDVKAAYGPRVTAVLVGGERLDIPDDVWNIDKGLGSGVILDTSTSVTSLVPEAYEPLVAALDRHLAHLPRESFAGFEYCYRWTFTGDGVDPAHNVTIPKVTVEMTGGARLEPEAKSVVMPEVGHGVACLAFRKLPWGGGPCIIGNVLMQEYIWEIDHSKATFRFRKDKCNTRHLHTSTGGEVTNNGSSGGNNQQANGGTSSDAPSSSSTVVHSVN</sequence>
<feature type="compositionally biased region" description="Low complexity" evidence="6">
    <location>
        <begin position="534"/>
        <end position="573"/>
    </location>
</feature>
<dbReference type="CDD" id="cd05476">
    <property type="entry name" value="pepsin_A_like_plant"/>
    <property type="match status" value="1"/>
</dbReference>
<dbReference type="InterPro" id="IPR051708">
    <property type="entry name" value="Plant_Aspart_Prot_A1"/>
</dbReference>
<dbReference type="InterPro" id="IPR032799">
    <property type="entry name" value="TAXi_C"/>
</dbReference>
<dbReference type="GO" id="GO:0006508">
    <property type="term" value="P:proteolysis"/>
    <property type="evidence" value="ECO:0007669"/>
    <property type="project" value="UniProtKB-KW"/>
</dbReference>
<feature type="region of interest" description="Disordered" evidence="6">
    <location>
        <begin position="533"/>
        <end position="573"/>
    </location>
</feature>
<keyword evidence="7" id="KW-0732">Signal</keyword>
<evidence type="ECO:0000256" key="7">
    <source>
        <dbReference type="SAM" id="SignalP"/>
    </source>
</evidence>
<name>A0A921QCM4_SORBI</name>
<evidence type="ECO:0000313" key="10">
    <source>
        <dbReference type="Proteomes" id="UP000807115"/>
    </source>
</evidence>
<dbReference type="InterPro" id="IPR032861">
    <property type="entry name" value="TAXi_N"/>
</dbReference>
<feature type="domain" description="Peptidase A1" evidence="8">
    <location>
        <begin position="140"/>
        <end position="523"/>
    </location>
</feature>
<feature type="region of interest" description="Disordered" evidence="6">
    <location>
        <begin position="83"/>
        <end position="120"/>
    </location>
</feature>
<dbReference type="GO" id="GO:0004190">
    <property type="term" value="F:aspartic-type endopeptidase activity"/>
    <property type="evidence" value="ECO:0007669"/>
    <property type="project" value="UniProtKB-KW"/>
</dbReference>
<dbReference type="Proteomes" id="UP000807115">
    <property type="component" value="Chromosome 9"/>
</dbReference>
<dbReference type="PANTHER" id="PTHR47967">
    <property type="entry name" value="OS07G0603500 PROTEIN-RELATED"/>
    <property type="match status" value="1"/>
</dbReference>
<protein>
    <recommendedName>
        <fullName evidence="8">Peptidase A1 domain-containing protein</fullName>
    </recommendedName>
</protein>
<dbReference type="InterPro" id="IPR033121">
    <property type="entry name" value="PEPTIDASE_A1"/>
</dbReference>
<keyword evidence="5" id="KW-0325">Glycoprotein</keyword>
<evidence type="ECO:0000256" key="4">
    <source>
        <dbReference type="ARBA" id="ARBA00022801"/>
    </source>
</evidence>
<dbReference type="InterPro" id="IPR034161">
    <property type="entry name" value="Pepsin-like_plant"/>
</dbReference>
<comment type="caution">
    <text evidence="9">The sequence shown here is derived from an EMBL/GenBank/DDBJ whole genome shotgun (WGS) entry which is preliminary data.</text>
</comment>
<evidence type="ECO:0000256" key="2">
    <source>
        <dbReference type="ARBA" id="ARBA00022670"/>
    </source>
</evidence>
<evidence type="ECO:0000313" key="9">
    <source>
        <dbReference type="EMBL" id="KAG0519574.1"/>
    </source>
</evidence>
<keyword evidence="4" id="KW-0378">Hydrolase</keyword>
<dbReference type="InterPro" id="IPR021109">
    <property type="entry name" value="Peptidase_aspartic_dom_sf"/>
</dbReference>
<dbReference type="AlphaFoldDB" id="A0A921QCM4"/>
<dbReference type="Pfam" id="PF14541">
    <property type="entry name" value="TAXi_C"/>
    <property type="match status" value="1"/>
</dbReference>
<gene>
    <name evidence="9" type="ORF">BDA96_09G275000</name>
</gene>
<dbReference type="SUPFAM" id="SSF50630">
    <property type="entry name" value="Acid proteases"/>
    <property type="match status" value="1"/>
</dbReference>
<evidence type="ECO:0000256" key="6">
    <source>
        <dbReference type="SAM" id="MobiDB-lite"/>
    </source>
</evidence>
<feature type="chain" id="PRO_5037368945" description="Peptidase A1 domain-containing protein" evidence="7">
    <location>
        <begin position="21"/>
        <end position="573"/>
    </location>
</feature>
<organism evidence="9 10">
    <name type="scientific">Sorghum bicolor</name>
    <name type="common">Sorghum</name>
    <name type="synonym">Sorghum vulgare</name>
    <dbReference type="NCBI Taxonomy" id="4558"/>
    <lineage>
        <taxon>Eukaryota</taxon>
        <taxon>Viridiplantae</taxon>
        <taxon>Streptophyta</taxon>
        <taxon>Embryophyta</taxon>
        <taxon>Tracheophyta</taxon>
        <taxon>Spermatophyta</taxon>
        <taxon>Magnoliopsida</taxon>
        <taxon>Liliopsida</taxon>
        <taxon>Poales</taxon>
        <taxon>Poaceae</taxon>
        <taxon>PACMAD clade</taxon>
        <taxon>Panicoideae</taxon>
        <taxon>Andropogonodae</taxon>
        <taxon>Andropogoneae</taxon>
        <taxon>Sorghinae</taxon>
        <taxon>Sorghum</taxon>
    </lineage>
</organism>
<proteinExistence type="inferred from homology"/>
<keyword evidence="3" id="KW-0064">Aspartyl protease</keyword>
<keyword evidence="2" id="KW-0645">Protease</keyword>
<evidence type="ECO:0000256" key="3">
    <source>
        <dbReference type="ARBA" id="ARBA00022750"/>
    </source>
</evidence>
<dbReference type="Pfam" id="PF14543">
    <property type="entry name" value="TAXi_N"/>
    <property type="match status" value="1"/>
</dbReference>
<comment type="similarity">
    <text evidence="1">Belongs to the peptidase A1 family.</text>
</comment>
<dbReference type="EMBL" id="CM027688">
    <property type="protein sequence ID" value="KAG0519574.1"/>
    <property type="molecule type" value="Genomic_DNA"/>
</dbReference>
<reference evidence="9" key="1">
    <citation type="journal article" date="2019" name="BMC Genomics">
        <title>A new reference genome for Sorghum bicolor reveals high levels of sequence similarity between sweet and grain genotypes: implications for the genetics of sugar metabolism.</title>
        <authorList>
            <person name="Cooper E.A."/>
            <person name="Brenton Z.W."/>
            <person name="Flinn B.S."/>
            <person name="Jenkins J."/>
            <person name="Shu S."/>
            <person name="Flowers D."/>
            <person name="Luo F."/>
            <person name="Wang Y."/>
            <person name="Xia P."/>
            <person name="Barry K."/>
            <person name="Daum C."/>
            <person name="Lipzen A."/>
            <person name="Yoshinaga Y."/>
            <person name="Schmutz J."/>
            <person name="Saski C."/>
            <person name="Vermerris W."/>
            <person name="Kresovich S."/>
        </authorList>
    </citation>
    <scope>NUCLEOTIDE SEQUENCE</scope>
</reference>